<name>A0A0B7BV94_9EUPU</name>
<feature type="non-terminal residue" evidence="1">
    <location>
        <position position="68"/>
    </location>
</feature>
<accession>A0A0B7BV94</accession>
<proteinExistence type="predicted"/>
<evidence type="ECO:0000313" key="1">
    <source>
        <dbReference type="EMBL" id="CEK96908.1"/>
    </source>
</evidence>
<dbReference type="AlphaFoldDB" id="A0A0B7BV94"/>
<protein>
    <submittedName>
        <fullName evidence="1">Uncharacterized protein</fullName>
    </submittedName>
</protein>
<gene>
    <name evidence="1" type="primary">ORF213939</name>
</gene>
<organism evidence="1">
    <name type="scientific">Arion vulgaris</name>
    <dbReference type="NCBI Taxonomy" id="1028688"/>
    <lineage>
        <taxon>Eukaryota</taxon>
        <taxon>Metazoa</taxon>
        <taxon>Spiralia</taxon>
        <taxon>Lophotrochozoa</taxon>
        <taxon>Mollusca</taxon>
        <taxon>Gastropoda</taxon>
        <taxon>Heterobranchia</taxon>
        <taxon>Euthyneura</taxon>
        <taxon>Panpulmonata</taxon>
        <taxon>Eupulmonata</taxon>
        <taxon>Stylommatophora</taxon>
        <taxon>Helicina</taxon>
        <taxon>Arionoidea</taxon>
        <taxon>Arionidae</taxon>
        <taxon>Arion</taxon>
    </lineage>
</organism>
<sequence>MILELRYEDHTVPLSNTVKGLVQIFQSVKKTQRRSDLFLKTNKLKLYPPTKQNFDPKLPSVMKTNTGK</sequence>
<reference evidence="1" key="1">
    <citation type="submission" date="2014-12" db="EMBL/GenBank/DDBJ databases">
        <title>Insight into the proteome of Arion vulgaris.</title>
        <authorList>
            <person name="Aradska J."/>
            <person name="Bulat T."/>
            <person name="Smidak R."/>
            <person name="Sarate P."/>
            <person name="Gangsoo J."/>
            <person name="Sialana F."/>
            <person name="Bilban M."/>
            <person name="Lubec G."/>
        </authorList>
    </citation>
    <scope>NUCLEOTIDE SEQUENCE</scope>
    <source>
        <tissue evidence="1">Skin</tissue>
    </source>
</reference>
<dbReference type="EMBL" id="HACG01050043">
    <property type="protein sequence ID" value="CEK96908.1"/>
    <property type="molecule type" value="Transcribed_RNA"/>
</dbReference>